<dbReference type="PRINTS" id="PR00455">
    <property type="entry name" value="HTHTETR"/>
</dbReference>
<reference evidence="5 6" key="1">
    <citation type="submission" date="2021-01" db="EMBL/GenBank/DDBJ databases">
        <title>Whole genome shotgun sequence of Plantactinospora mayteni NBRC 109088.</title>
        <authorList>
            <person name="Komaki H."/>
            <person name="Tamura T."/>
        </authorList>
    </citation>
    <scope>NUCLEOTIDE SEQUENCE [LARGE SCALE GENOMIC DNA]</scope>
    <source>
        <strain evidence="5 6">NBRC 109088</strain>
    </source>
</reference>
<organism evidence="5 6">
    <name type="scientific">Plantactinospora mayteni</name>
    <dbReference type="NCBI Taxonomy" id="566021"/>
    <lineage>
        <taxon>Bacteria</taxon>
        <taxon>Bacillati</taxon>
        <taxon>Actinomycetota</taxon>
        <taxon>Actinomycetes</taxon>
        <taxon>Micromonosporales</taxon>
        <taxon>Micromonosporaceae</taxon>
        <taxon>Plantactinospora</taxon>
    </lineage>
</organism>
<gene>
    <name evidence="5" type="ORF">Pma05_25800</name>
</gene>
<dbReference type="PANTHER" id="PTHR30055">
    <property type="entry name" value="HTH-TYPE TRANSCRIPTIONAL REGULATOR RUTR"/>
    <property type="match status" value="1"/>
</dbReference>
<proteinExistence type="predicted"/>
<dbReference type="Gene3D" id="1.10.357.10">
    <property type="entry name" value="Tetracycline Repressor, domain 2"/>
    <property type="match status" value="1"/>
</dbReference>
<feature type="compositionally biased region" description="Basic and acidic residues" evidence="3">
    <location>
        <begin position="241"/>
        <end position="251"/>
    </location>
</feature>
<dbReference type="SUPFAM" id="SSF46689">
    <property type="entry name" value="Homeodomain-like"/>
    <property type="match status" value="1"/>
</dbReference>
<evidence type="ECO:0000313" key="5">
    <source>
        <dbReference type="EMBL" id="GIG96007.1"/>
    </source>
</evidence>
<name>A0ABQ4EMW4_9ACTN</name>
<sequence>MVSEWLTHYCCAVNSQTPSGRARPLPPEERRAALVTATLALISEHGIKVTTRQIAEAAGVAEGTIFRVFPHKDGLVRVAVEAGLDPAPLLDELAAIDLETPLPERLTELAAILQRRLTSIFNLLHSVGMHGPPEESSARRAGTANCRPPNEEIYQAIVRVLEPDADRFRYPLPEVARLLRLLTFAGSHPRIAENEPLSPETIAAVLLDGVRQSGTAEPEPPARSDRAPEPDRPGEGSGSGHHADHNRPDRP</sequence>
<dbReference type="InterPro" id="IPR050109">
    <property type="entry name" value="HTH-type_TetR-like_transc_reg"/>
</dbReference>
<dbReference type="Proteomes" id="UP000621500">
    <property type="component" value="Unassembled WGS sequence"/>
</dbReference>
<evidence type="ECO:0000256" key="3">
    <source>
        <dbReference type="SAM" id="MobiDB-lite"/>
    </source>
</evidence>
<feature type="region of interest" description="Disordered" evidence="3">
    <location>
        <begin position="208"/>
        <end position="251"/>
    </location>
</feature>
<feature type="DNA-binding region" description="H-T-H motif" evidence="2">
    <location>
        <begin position="50"/>
        <end position="69"/>
    </location>
</feature>
<evidence type="ECO:0000256" key="2">
    <source>
        <dbReference type="PROSITE-ProRule" id="PRU00335"/>
    </source>
</evidence>
<dbReference type="Pfam" id="PF00440">
    <property type="entry name" value="TetR_N"/>
    <property type="match status" value="1"/>
</dbReference>
<keyword evidence="1 2" id="KW-0238">DNA-binding</keyword>
<feature type="domain" description="HTH tetR-type" evidence="4">
    <location>
        <begin position="28"/>
        <end position="87"/>
    </location>
</feature>
<dbReference type="EMBL" id="BONX01000014">
    <property type="protein sequence ID" value="GIG96007.1"/>
    <property type="molecule type" value="Genomic_DNA"/>
</dbReference>
<evidence type="ECO:0000256" key="1">
    <source>
        <dbReference type="ARBA" id="ARBA00023125"/>
    </source>
</evidence>
<dbReference type="InterPro" id="IPR009057">
    <property type="entry name" value="Homeodomain-like_sf"/>
</dbReference>
<accession>A0ABQ4EMW4</accession>
<keyword evidence="6" id="KW-1185">Reference proteome</keyword>
<evidence type="ECO:0000259" key="4">
    <source>
        <dbReference type="PROSITE" id="PS50977"/>
    </source>
</evidence>
<dbReference type="PANTHER" id="PTHR30055:SF226">
    <property type="entry name" value="HTH-TYPE TRANSCRIPTIONAL REGULATOR PKSA"/>
    <property type="match status" value="1"/>
</dbReference>
<feature type="compositionally biased region" description="Basic and acidic residues" evidence="3">
    <location>
        <begin position="220"/>
        <end position="234"/>
    </location>
</feature>
<dbReference type="InterPro" id="IPR001647">
    <property type="entry name" value="HTH_TetR"/>
</dbReference>
<protein>
    <recommendedName>
        <fullName evidence="4">HTH tetR-type domain-containing protein</fullName>
    </recommendedName>
</protein>
<dbReference type="PROSITE" id="PS50977">
    <property type="entry name" value="HTH_TETR_2"/>
    <property type="match status" value="1"/>
</dbReference>
<comment type="caution">
    <text evidence="5">The sequence shown here is derived from an EMBL/GenBank/DDBJ whole genome shotgun (WGS) entry which is preliminary data.</text>
</comment>
<evidence type="ECO:0000313" key="6">
    <source>
        <dbReference type="Proteomes" id="UP000621500"/>
    </source>
</evidence>